<keyword evidence="3" id="KW-1185">Reference proteome</keyword>
<reference evidence="2" key="1">
    <citation type="submission" date="2023-07" db="EMBL/GenBank/DDBJ databases">
        <authorList>
            <consortium name="AG Swart"/>
            <person name="Singh M."/>
            <person name="Singh A."/>
            <person name="Seah K."/>
            <person name="Emmerich C."/>
        </authorList>
    </citation>
    <scope>NUCLEOTIDE SEQUENCE</scope>
    <source>
        <strain evidence="2">DP1</strain>
    </source>
</reference>
<accession>A0AAD2DBA7</accession>
<comment type="caution">
    <text evidence="2">The sequence shown here is derived from an EMBL/GenBank/DDBJ whole genome shotgun (WGS) entry which is preliminary data.</text>
</comment>
<sequence length="371" mass="43428">MHKEKRLVHLFIEEHKVQPTQAKLFIKKLNLIYRSHYKSPNSTSLGKKRNEESKHTNEAKAGFKMEAREQGESIFHHKIAIEHKKRKNCSMRNARPIIKEKEVKLDDISTPKEIPSQKAVKVKFPKPNVSPKKQNMINIDTRNINIFDDNHPRKCRARNNRSLRLRLGKKVIRKVKPVKLKDPVQACASSILDAVIRALCHEVIDDLPKDIVISKEKVHASGAATQKSGVTSRGYRGISADRNFSIRRKRCKRRNFSRHVNYSYVRNGRDKTLPTIDQRPMKFSPPNELFSDPRILDKESFDKLILRNKHKKTLRMKHNLRKTGGFSMNSPNRSPRVKFNRQQLINYLFNQKTTKKDQDLIFIYTQKLQFI</sequence>
<proteinExistence type="predicted"/>
<evidence type="ECO:0000256" key="1">
    <source>
        <dbReference type="SAM" id="MobiDB-lite"/>
    </source>
</evidence>
<gene>
    <name evidence="2" type="ORF">ECRASSUSDP1_LOCUS28020</name>
</gene>
<feature type="compositionally biased region" description="Basic and acidic residues" evidence="1">
    <location>
        <begin position="48"/>
        <end position="59"/>
    </location>
</feature>
<dbReference type="AlphaFoldDB" id="A0AAD2DBA7"/>
<protein>
    <submittedName>
        <fullName evidence="2">Uncharacterized protein</fullName>
    </submittedName>
</protein>
<evidence type="ECO:0000313" key="3">
    <source>
        <dbReference type="Proteomes" id="UP001295684"/>
    </source>
</evidence>
<feature type="region of interest" description="Disordered" evidence="1">
    <location>
        <begin position="37"/>
        <end position="59"/>
    </location>
</feature>
<name>A0AAD2DBA7_EUPCR</name>
<dbReference type="EMBL" id="CAMPGE010028911">
    <property type="protein sequence ID" value="CAI2386405.1"/>
    <property type="molecule type" value="Genomic_DNA"/>
</dbReference>
<evidence type="ECO:0000313" key="2">
    <source>
        <dbReference type="EMBL" id="CAI2386405.1"/>
    </source>
</evidence>
<organism evidence="2 3">
    <name type="scientific">Euplotes crassus</name>
    <dbReference type="NCBI Taxonomy" id="5936"/>
    <lineage>
        <taxon>Eukaryota</taxon>
        <taxon>Sar</taxon>
        <taxon>Alveolata</taxon>
        <taxon>Ciliophora</taxon>
        <taxon>Intramacronucleata</taxon>
        <taxon>Spirotrichea</taxon>
        <taxon>Hypotrichia</taxon>
        <taxon>Euplotida</taxon>
        <taxon>Euplotidae</taxon>
        <taxon>Moneuplotes</taxon>
    </lineage>
</organism>
<dbReference type="Proteomes" id="UP001295684">
    <property type="component" value="Unassembled WGS sequence"/>
</dbReference>